<organism evidence="2 3">
    <name type="scientific">Flavobacterium geliluteum</name>
    <dbReference type="NCBI Taxonomy" id="2816120"/>
    <lineage>
        <taxon>Bacteria</taxon>
        <taxon>Pseudomonadati</taxon>
        <taxon>Bacteroidota</taxon>
        <taxon>Flavobacteriia</taxon>
        <taxon>Flavobacteriales</taxon>
        <taxon>Flavobacteriaceae</taxon>
        <taxon>Flavobacterium</taxon>
    </lineage>
</organism>
<evidence type="ECO:0000313" key="2">
    <source>
        <dbReference type="EMBL" id="MBP4136925.1"/>
    </source>
</evidence>
<feature type="region of interest" description="Disordered" evidence="1">
    <location>
        <begin position="117"/>
        <end position="152"/>
    </location>
</feature>
<evidence type="ECO:0000256" key="1">
    <source>
        <dbReference type="SAM" id="MobiDB-lite"/>
    </source>
</evidence>
<dbReference type="Proteomes" id="UP000675047">
    <property type="component" value="Unassembled WGS sequence"/>
</dbReference>
<accession>A0A940XBV0</accession>
<reference evidence="2 3" key="1">
    <citation type="submission" date="2021-03" db="EMBL/GenBank/DDBJ databases">
        <title>Flavobacterium Flabelliformis Sp. Nov. And Flavobacterium Geliluteum Sp. Nov., Two Novel Multidrug Resistant Psychrophilic Species Isolated From Antarctica.</title>
        <authorList>
            <person name="Kralova S."/>
            <person name="Busse H.J."/>
            <person name="Bezdicek M."/>
            <person name="Nykrynova M."/>
            <person name="Kroupova E."/>
            <person name="Krsek D."/>
            <person name="Sedlacek I."/>
        </authorList>
    </citation>
    <scope>NUCLEOTIDE SEQUENCE [LARGE SCALE GENOMIC DNA]</scope>
    <source>
        <strain evidence="2 3">P7388</strain>
    </source>
</reference>
<keyword evidence="3" id="KW-1185">Reference proteome</keyword>
<dbReference type="RefSeq" id="WP_210664964.1">
    <property type="nucleotide sequence ID" value="NZ_JAGFBV010000002.1"/>
</dbReference>
<dbReference type="EMBL" id="JAGFBV010000002">
    <property type="protein sequence ID" value="MBP4136925.1"/>
    <property type="molecule type" value="Genomic_DNA"/>
</dbReference>
<dbReference type="AlphaFoldDB" id="A0A940XBV0"/>
<protein>
    <submittedName>
        <fullName evidence="2">Uncharacterized protein</fullName>
    </submittedName>
</protein>
<name>A0A940XBV0_9FLAO</name>
<gene>
    <name evidence="2" type="ORF">J3495_02400</name>
</gene>
<comment type="caution">
    <text evidence="2">The sequence shown here is derived from an EMBL/GenBank/DDBJ whole genome shotgun (WGS) entry which is preliminary data.</text>
</comment>
<evidence type="ECO:0000313" key="3">
    <source>
        <dbReference type="Proteomes" id="UP000675047"/>
    </source>
</evidence>
<feature type="compositionally biased region" description="Acidic residues" evidence="1">
    <location>
        <begin position="122"/>
        <end position="131"/>
    </location>
</feature>
<sequence length="152" mass="17366">MKNEPGRPAQLITKKFAKELHSNFMKYRASIIAKYIKKEDANAVWFSVEELENYIHYIKSKGAKKGFAVNGIRFYFGVYPDEKKYADKAGLMTLFLTATGKRIRPVALNSVQTFALTRENNDSDDQNDNNEDIQSIEPMNYGSIGRPPSLLY</sequence>
<proteinExistence type="predicted"/>